<dbReference type="EMBL" id="AFEU01000002">
    <property type="protein sequence ID" value="EIJ80361.1"/>
    <property type="molecule type" value="Genomic_DNA"/>
</dbReference>
<keyword evidence="5" id="KW-0732">Signal</keyword>
<evidence type="ECO:0000256" key="1">
    <source>
        <dbReference type="ARBA" id="ARBA00007074"/>
    </source>
</evidence>
<organism evidence="7 8">
    <name type="scientific">Bacillus methanolicus PB1</name>
    <dbReference type="NCBI Taxonomy" id="997296"/>
    <lineage>
        <taxon>Bacteria</taxon>
        <taxon>Bacillati</taxon>
        <taxon>Bacillota</taxon>
        <taxon>Bacilli</taxon>
        <taxon>Bacillales</taxon>
        <taxon>Bacillaceae</taxon>
        <taxon>Bacillus</taxon>
    </lineage>
</organism>
<gene>
    <name evidence="7" type="ORF">PB1_08367</name>
</gene>
<comment type="similarity">
    <text evidence="1">Belongs to the peptidase C40 family.</text>
</comment>
<evidence type="ECO:0000256" key="4">
    <source>
        <dbReference type="ARBA" id="ARBA00022807"/>
    </source>
</evidence>
<dbReference type="InterPro" id="IPR000064">
    <property type="entry name" value="NLP_P60_dom"/>
</dbReference>
<dbReference type="Gene3D" id="3.90.1720.10">
    <property type="entry name" value="endopeptidase domain like (from Nostoc punctiforme)"/>
    <property type="match status" value="1"/>
</dbReference>
<keyword evidence="4" id="KW-0788">Thiol protease</keyword>
<dbReference type="eggNOG" id="COG0791">
    <property type="taxonomic scope" value="Bacteria"/>
</dbReference>
<dbReference type="AlphaFoldDB" id="I3E1J0"/>
<evidence type="ECO:0000259" key="6">
    <source>
        <dbReference type="PROSITE" id="PS51935"/>
    </source>
</evidence>
<dbReference type="PANTHER" id="PTHR47053">
    <property type="entry name" value="MUREIN DD-ENDOPEPTIDASE MEPH-RELATED"/>
    <property type="match status" value="1"/>
</dbReference>
<dbReference type="OrthoDB" id="9813368at2"/>
<dbReference type="GO" id="GO:0006508">
    <property type="term" value="P:proteolysis"/>
    <property type="evidence" value="ECO:0007669"/>
    <property type="project" value="UniProtKB-KW"/>
</dbReference>
<dbReference type="PATRIC" id="fig|997296.3.peg.1777"/>
<dbReference type="InterPro" id="IPR051202">
    <property type="entry name" value="Peptidase_C40"/>
</dbReference>
<evidence type="ECO:0000256" key="5">
    <source>
        <dbReference type="SAM" id="SignalP"/>
    </source>
</evidence>
<feature type="domain" description="NlpC/P60" evidence="6">
    <location>
        <begin position="29"/>
        <end position="148"/>
    </location>
</feature>
<dbReference type="SUPFAM" id="SSF54001">
    <property type="entry name" value="Cysteine proteinases"/>
    <property type="match status" value="1"/>
</dbReference>
<feature type="signal peptide" evidence="5">
    <location>
        <begin position="1"/>
        <end position="27"/>
    </location>
</feature>
<dbReference type="RefSeq" id="WP_003351809.1">
    <property type="nucleotide sequence ID" value="NZ_AFEU01000002.1"/>
</dbReference>
<evidence type="ECO:0000313" key="8">
    <source>
        <dbReference type="Proteomes" id="UP000010523"/>
    </source>
</evidence>
<comment type="caution">
    <text evidence="7">The sequence shown here is derived from an EMBL/GenBank/DDBJ whole genome shotgun (WGS) entry which is preliminary data.</text>
</comment>
<keyword evidence="2" id="KW-0645">Protease</keyword>
<keyword evidence="3" id="KW-0378">Hydrolase</keyword>
<dbReference type="InterPro" id="IPR038765">
    <property type="entry name" value="Papain-like_cys_pep_sf"/>
</dbReference>
<accession>I3E1J0</accession>
<proteinExistence type="inferred from homology"/>
<dbReference type="GO" id="GO:0008234">
    <property type="term" value="F:cysteine-type peptidase activity"/>
    <property type="evidence" value="ECO:0007669"/>
    <property type="project" value="UniProtKB-KW"/>
</dbReference>
<evidence type="ECO:0000313" key="7">
    <source>
        <dbReference type="EMBL" id="EIJ80361.1"/>
    </source>
</evidence>
<keyword evidence="8" id="KW-1185">Reference proteome</keyword>
<reference evidence="7 8" key="1">
    <citation type="journal article" date="2012" name="Appl. Environ. Microbiol.">
        <title>Genome Sequence of Thermotolerant Bacillus methanolicus: Features and Regulation Related to Methylotrophy and Production of L-Lysine and L-Glutamate from Methanol.</title>
        <authorList>
            <person name="Heggeset T.M."/>
            <person name="Krog A."/>
            <person name="Balzer S."/>
            <person name="Wentzel A."/>
            <person name="Ellingsen T.E."/>
            <person name="Brautaset T."/>
        </authorList>
    </citation>
    <scope>NUCLEOTIDE SEQUENCE [LARGE SCALE GENOMIC DNA]</scope>
    <source>
        <strain evidence="7 8">PB1</strain>
    </source>
</reference>
<dbReference type="PANTHER" id="PTHR47053:SF1">
    <property type="entry name" value="MUREIN DD-ENDOPEPTIDASE MEPH-RELATED"/>
    <property type="match status" value="1"/>
</dbReference>
<protein>
    <submittedName>
        <fullName evidence="7">Endopeptidase LytE</fullName>
    </submittedName>
</protein>
<dbReference type="Pfam" id="PF00877">
    <property type="entry name" value="NLPC_P60"/>
    <property type="match status" value="1"/>
</dbReference>
<sequence>MKKCILSVLVSLTVFLSGFLGTNHTYAATSYSMKAAAIAQKYVGVPYKWGGISPSGFDCSGLVYFSFRQAGKTLPRTAGEMYSKGTAVSKKNLRNGDLVFFNTNKKGASHVGIYIGSNKFVHSTSKGVKIDSMSNPYWSRVYHGSKRM</sequence>
<dbReference type="PROSITE" id="PS51935">
    <property type="entry name" value="NLPC_P60"/>
    <property type="match status" value="1"/>
</dbReference>
<evidence type="ECO:0000256" key="2">
    <source>
        <dbReference type="ARBA" id="ARBA00022670"/>
    </source>
</evidence>
<dbReference type="STRING" id="997296.PB1_08367"/>
<evidence type="ECO:0000256" key="3">
    <source>
        <dbReference type="ARBA" id="ARBA00022801"/>
    </source>
</evidence>
<dbReference type="Proteomes" id="UP000010523">
    <property type="component" value="Unassembled WGS sequence"/>
</dbReference>
<feature type="chain" id="PRO_5003670336" evidence="5">
    <location>
        <begin position="28"/>
        <end position="148"/>
    </location>
</feature>
<name>I3E1J0_BACMT</name>